<proteinExistence type="predicted"/>
<organism evidence="1 2">
    <name type="scientific">Bradyrhizobium frederickii</name>
    <dbReference type="NCBI Taxonomy" id="2560054"/>
    <lineage>
        <taxon>Bacteria</taxon>
        <taxon>Pseudomonadati</taxon>
        <taxon>Pseudomonadota</taxon>
        <taxon>Alphaproteobacteria</taxon>
        <taxon>Hyphomicrobiales</taxon>
        <taxon>Nitrobacteraceae</taxon>
        <taxon>Bradyrhizobium</taxon>
    </lineage>
</organism>
<dbReference type="Proteomes" id="UP000298225">
    <property type="component" value="Unassembled WGS sequence"/>
</dbReference>
<name>A0A4Y9L2P8_9BRAD</name>
<dbReference type="EMBL" id="SPQU01000009">
    <property type="protein sequence ID" value="TFV37099.1"/>
    <property type="molecule type" value="Genomic_DNA"/>
</dbReference>
<keyword evidence="2" id="KW-1185">Reference proteome</keyword>
<evidence type="ECO:0000313" key="2">
    <source>
        <dbReference type="Proteomes" id="UP000298225"/>
    </source>
</evidence>
<dbReference type="OrthoDB" id="7863085at2"/>
<reference evidence="1 2" key="1">
    <citation type="submission" date="2019-03" db="EMBL/GenBank/DDBJ databases">
        <title>Bradyrhizobium strains diversity isolated from Chamaecrista fasciculata.</title>
        <authorList>
            <person name="Urquiaga M.C.O."/>
            <person name="Hungria M."/>
            <person name="Delamuta J.R.M."/>
        </authorList>
    </citation>
    <scope>NUCLEOTIDE SEQUENCE [LARGE SCALE GENOMIC DNA]</scope>
    <source>
        <strain evidence="1 2">CNPSo 3424</strain>
    </source>
</reference>
<dbReference type="AlphaFoldDB" id="A0A4Y9L2P8"/>
<evidence type="ECO:0008006" key="3">
    <source>
        <dbReference type="Google" id="ProtNLM"/>
    </source>
</evidence>
<sequence length="176" mass="20235">MGSEITCFRNILSEARNLLKSSNLSRILISRLEEMMRSITVTTDVFAAIWQARRDKEETEDAILRRLLGLPAQTAPEPVGGGRMGGFYDERSRVHFPEGRRIYRTYKGHKVEAIAQSDRWFMPATGQSFHSLHKLSQAVNNGKNENAWHNWKYRDPETGEEHLIDHLRKTPGADQE</sequence>
<gene>
    <name evidence="1" type="ORF">E4K66_20570</name>
</gene>
<comment type="caution">
    <text evidence="1">The sequence shown here is derived from an EMBL/GenBank/DDBJ whole genome shotgun (WGS) entry which is preliminary data.</text>
</comment>
<evidence type="ECO:0000313" key="1">
    <source>
        <dbReference type="EMBL" id="TFV37099.1"/>
    </source>
</evidence>
<protein>
    <recommendedName>
        <fullName evidence="3">RAMA domain-containing protein</fullName>
    </recommendedName>
</protein>
<accession>A0A4Y9L2P8</accession>
<dbReference type="RefSeq" id="WP_135170085.1">
    <property type="nucleotide sequence ID" value="NZ_SPQU01000009.1"/>
</dbReference>